<dbReference type="Pfam" id="PF20463">
    <property type="entry name" value="PDH_C"/>
    <property type="match status" value="1"/>
</dbReference>
<gene>
    <name evidence="6" type="ORF">NK118_00525</name>
</gene>
<dbReference type="RefSeq" id="WP_262067643.1">
    <property type="nucleotide sequence ID" value="NZ_JAMXOC010000001.1"/>
</dbReference>
<evidence type="ECO:0000313" key="7">
    <source>
        <dbReference type="Proteomes" id="UP001523565"/>
    </source>
</evidence>
<comment type="caution">
    <text evidence="6">The sequence shown here is derived from an EMBL/GenBank/DDBJ whole genome shotgun (WGS) entry which is preliminary data.</text>
</comment>
<proteinExistence type="inferred from homology"/>
<dbReference type="InterPro" id="IPR046825">
    <property type="entry name" value="PDH_C"/>
</dbReference>
<evidence type="ECO:0000256" key="3">
    <source>
        <dbReference type="ARBA" id="ARBA00023141"/>
    </source>
</evidence>
<dbReference type="InterPro" id="IPR046826">
    <property type="entry name" value="PDH_N"/>
</dbReference>
<organism evidence="6 7">
    <name type="scientific">Ohessyouella blattaphilus</name>
    <dbReference type="NCBI Taxonomy" id="2949333"/>
    <lineage>
        <taxon>Bacteria</taxon>
        <taxon>Bacillati</taxon>
        <taxon>Bacillota</taxon>
        <taxon>Clostridia</taxon>
        <taxon>Lachnospirales</taxon>
        <taxon>Lachnospiraceae</taxon>
        <taxon>Ohessyouella</taxon>
    </lineage>
</organism>
<comment type="similarity">
    <text evidence="1">Belongs to the prephenate/arogenate dehydrogenase family.</text>
</comment>
<feature type="domain" description="Prephenate/arogenate dehydrogenase" evidence="5">
    <location>
        <begin position="6"/>
        <end position="293"/>
    </location>
</feature>
<dbReference type="InterPro" id="IPR003099">
    <property type="entry name" value="Prephen_DH"/>
</dbReference>
<dbReference type="InterPro" id="IPR008927">
    <property type="entry name" value="6-PGluconate_DH-like_C_sf"/>
</dbReference>
<dbReference type="Gene3D" id="1.10.3660.10">
    <property type="entry name" value="6-phosphogluconate dehydrogenase C-terminal like domain"/>
    <property type="match status" value="1"/>
</dbReference>
<evidence type="ECO:0000313" key="6">
    <source>
        <dbReference type="EMBL" id="MCP1108736.1"/>
    </source>
</evidence>
<comment type="pathway">
    <text evidence="4">Amino-acid biosynthesis.</text>
</comment>
<dbReference type="SUPFAM" id="SSF48179">
    <property type="entry name" value="6-phosphogluconate dehydrogenase C-terminal domain-like"/>
    <property type="match status" value="1"/>
</dbReference>
<dbReference type="PANTHER" id="PTHR21363:SF0">
    <property type="entry name" value="PREPHENATE DEHYDROGENASE [NADP(+)]"/>
    <property type="match status" value="1"/>
</dbReference>
<reference evidence="6 7" key="1">
    <citation type="journal article" date="2022" name="Genome Biol. Evol.">
        <title>Host diet, physiology and behaviors set the stage for Lachnospiraceae cladogenesis.</title>
        <authorList>
            <person name="Vera-Ponce De Leon A."/>
            <person name="Schneider M."/>
            <person name="Jahnes B.C."/>
            <person name="Sadowski V."/>
            <person name="Camuy-Velez L.A."/>
            <person name="Duan J."/>
            <person name="Sabree Z.L."/>
        </authorList>
    </citation>
    <scope>NUCLEOTIDE SEQUENCE [LARGE SCALE GENOMIC DNA]</scope>
    <source>
        <strain evidence="6 7">PAL227</strain>
    </source>
</reference>
<dbReference type="EMBL" id="JAMZFV010000001">
    <property type="protein sequence ID" value="MCP1108736.1"/>
    <property type="molecule type" value="Genomic_DNA"/>
</dbReference>
<dbReference type="SUPFAM" id="SSF51735">
    <property type="entry name" value="NAD(P)-binding Rossmann-fold domains"/>
    <property type="match status" value="1"/>
</dbReference>
<keyword evidence="3" id="KW-0057">Aromatic amino acid biosynthesis</keyword>
<dbReference type="Pfam" id="PF02153">
    <property type="entry name" value="PDH_N"/>
    <property type="match status" value="1"/>
</dbReference>
<dbReference type="InterPro" id="IPR050812">
    <property type="entry name" value="Preph/Arog_dehydrog"/>
</dbReference>
<dbReference type="SUPFAM" id="SSF55021">
    <property type="entry name" value="ACT-like"/>
    <property type="match status" value="1"/>
</dbReference>
<keyword evidence="2" id="KW-0560">Oxidoreductase</keyword>
<dbReference type="Gene3D" id="3.40.50.720">
    <property type="entry name" value="NAD(P)-binding Rossmann-like Domain"/>
    <property type="match status" value="1"/>
</dbReference>
<evidence type="ECO:0000259" key="5">
    <source>
        <dbReference type="PROSITE" id="PS51176"/>
    </source>
</evidence>
<sequence length="367" mass="40865">MDKKIQKFAFVGLGLIGGSLAKGIKKNYQNTKIIAYDTNENDLKKALTDGVIDEAKETIDESFKGCDFIFLCAPVSVNNDYLKALIPYLEEKTLITDVGSVKGPIVELATTLGIGGSFIGGHPMTGSEKSGFESAKEHLFENAYYILTPTAQTPADKLERYLTLLTRIRALPKVMEASEHDFITGTISHLPHVVAASLVHLVEDTDTKEQLMKEMAAGGFKDITRIASSSPAMWEQICLLNQENILKVMTRYIEELEKIKDLVREADGPALFQFFEEAKTYRSDLIDDKKGALAKHYVIYCDLSDEAGGIASIATALASQRINLKNIGIVHNREFEEGVLRIEFYDHDSRTAAYQVLIEMGYEVYER</sequence>
<keyword evidence="3" id="KW-0028">Amino-acid biosynthesis</keyword>
<dbReference type="PANTHER" id="PTHR21363">
    <property type="entry name" value="PREPHENATE DEHYDROGENASE"/>
    <property type="match status" value="1"/>
</dbReference>
<dbReference type="InterPro" id="IPR036291">
    <property type="entry name" value="NAD(P)-bd_dom_sf"/>
</dbReference>
<protein>
    <submittedName>
        <fullName evidence="6">Prephenate dehydrogenase</fullName>
    </submittedName>
</protein>
<evidence type="ECO:0000256" key="1">
    <source>
        <dbReference type="ARBA" id="ARBA00007964"/>
    </source>
</evidence>
<keyword evidence="7" id="KW-1185">Reference proteome</keyword>
<name>A0ABT1EGC4_9FIRM</name>
<dbReference type="InterPro" id="IPR045865">
    <property type="entry name" value="ACT-like_dom_sf"/>
</dbReference>
<evidence type="ECO:0000256" key="4">
    <source>
        <dbReference type="ARBA" id="ARBA00029440"/>
    </source>
</evidence>
<evidence type="ECO:0000256" key="2">
    <source>
        <dbReference type="ARBA" id="ARBA00023002"/>
    </source>
</evidence>
<dbReference type="Proteomes" id="UP001523565">
    <property type="component" value="Unassembled WGS sequence"/>
</dbReference>
<dbReference type="PROSITE" id="PS51176">
    <property type="entry name" value="PDH_ADH"/>
    <property type="match status" value="1"/>
</dbReference>
<accession>A0ABT1EGC4</accession>